<dbReference type="RefSeq" id="XP_005078276.1">
    <property type="nucleotide sequence ID" value="XM_005078219.3"/>
</dbReference>
<dbReference type="InterPro" id="IPR028260">
    <property type="entry name" value="FAM177"/>
</dbReference>
<feature type="region of interest" description="Disordered" evidence="1">
    <location>
        <begin position="96"/>
        <end position="144"/>
    </location>
</feature>
<dbReference type="PANTHER" id="PTHR31206:SF9">
    <property type="entry name" value="PROTEIN FAM177B"/>
    <property type="match status" value="1"/>
</dbReference>
<gene>
    <name evidence="3" type="primary">Fam177b</name>
</gene>
<feature type="compositionally biased region" description="Acidic residues" evidence="1">
    <location>
        <begin position="20"/>
        <end position="34"/>
    </location>
</feature>
<reference evidence="3" key="1">
    <citation type="submission" date="2025-08" db="UniProtKB">
        <authorList>
            <consortium name="RefSeq"/>
        </authorList>
    </citation>
    <scope>IDENTIFICATION</scope>
    <source>
        <tissue evidence="3">Liver</tissue>
    </source>
</reference>
<protein>
    <submittedName>
        <fullName evidence="3">Protein FAM177B</fullName>
    </submittedName>
</protein>
<proteinExistence type="predicted"/>
<dbReference type="Pfam" id="PF14774">
    <property type="entry name" value="FAM177"/>
    <property type="match status" value="1"/>
</dbReference>
<feature type="region of interest" description="Disordered" evidence="1">
    <location>
        <begin position="20"/>
        <end position="40"/>
    </location>
</feature>
<organism evidence="2 3">
    <name type="scientific">Mesocricetus auratus</name>
    <name type="common">Golden hamster</name>
    <dbReference type="NCBI Taxonomy" id="10036"/>
    <lineage>
        <taxon>Eukaryota</taxon>
        <taxon>Metazoa</taxon>
        <taxon>Chordata</taxon>
        <taxon>Craniata</taxon>
        <taxon>Vertebrata</taxon>
        <taxon>Euteleostomi</taxon>
        <taxon>Mammalia</taxon>
        <taxon>Eutheria</taxon>
        <taxon>Euarchontoglires</taxon>
        <taxon>Glires</taxon>
        <taxon>Rodentia</taxon>
        <taxon>Myomorpha</taxon>
        <taxon>Muroidea</taxon>
        <taxon>Cricetidae</taxon>
        <taxon>Cricetinae</taxon>
        <taxon>Mesocricetus</taxon>
    </lineage>
</organism>
<dbReference type="Proteomes" id="UP000886700">
    <property type="component" value="Unplaced"/>
</dbReference>
<evidence type="ECO:0000256" key="1">
    <source>
        <dbReference type="SAM" id="MobiDB-lite"/>
    </source>
</evidence>
<dbReference type="PANTHER" id="PTHR31206">
    <property type="entry name" value="LP10445P"/>
    <property type="match status" value="1"/>
</dbReference>
<accession>A0A1U7R2Q2</accession>
<dbReference type="KEGG" id="maua:101832907"/>
<keyword evidence="2" id="KW-1185">Reference proteome</keyword>
<dbReference type="CTD" id="400823"/>
<evidence type="ECO:0000313" key="3">
    <source>
        <dbReference type="RefSeq" id="XP_005078276.1"/>
    </source>
</evidence>
<dbReference type="eggNOG" id="ENOG502S4DM">
    <property type="taxonomic scope" value="Eukaryota"/>
</dbReference>
<dbReference type="GeneID" id="101832907"/>
<name>A0A1U7R2Q2_MESAU</name>
<dbReference type="OrthoDB" id="45963at2759"/>
<dbReference type="AlphaFoldDB" id="A0A1U7R2Q2"/>
<evidence type="ECO:0000313" key="2">
    <source>
        <dbReference type="Proteomes" id="UP000886700"/>
    </source>
</evidence>
<sequence length="144" mass="16194">MSGSYRRAVPKRVIHFADGDTMEEYSTEEDEEREEQNLAHDPSKLSWGSYFWFWAGQVASNSISTCEFLGERFAIFFGLTEPKYQYVLDEYHRTQNKEGDKEFEGNGSKTQDAEVPNEKCHLGAGGQEYGAISSREGPGAVSSS</sequence>